<keyword evidence="4" id="KW-1185">Reference proteome</keyword>
<organism evidence="3 4">
    <name type="scientific">Sarocladium strictum</name>
    <name type="common">Black bundle disease fungus</name>
    <name type="synonym">Acremonium strictum</name>
    <dbReference type="NCBI Taxonomy" id="5046"/>
    <lineage>
        <taxon>Eukaryota</taxon>
        <taxon>Fungi</taxon>
        <taxon>Dikarya</taxon>
        <taxon>Ascomycota</taxon>
        <taxon>Pezizomycotina</taxon>
        <taxon>Sordariomycetes</taxon>
        <taxon>Hypocreomycetidae</taxon>
        <taxon>Hypocreales</taxon>
        <taxon>Sarocladiaceae</taxon>
        <taxon>Sarocladium</taxon>
    </lineage>
</organism>
<dbReference type="AlphaFoldDB" id="A0AA39GEY4"/>
<dbReference type="PANTHER" id="PTHR43591">
    <property type="entry name" value="METHYLTRANSFERASE"/>
    <property type="match status" value="1"/>
</dbReference>
<evidence type="ECO:0000313" key="4">
    <source>
        <dbReference type="Proteomes" id="UP001175261"/>
    </source>
</evidence>
<accession>A0AA39GEY4</accession>
<reference evidence="3" key="1">
    <citation type="submission" date="2022-10" db="EMBL/GenBank/DDBJ databases">
        <title>Determination and structural analysis of whole genome sequence of Sarocladium strictum F4-1.</title>
        <authorList>
            <person name="Hu L."/>
            <person name="Jiang Y."/>
        </authorList>
    </citation>
    <scope>NUCLEOTIDE SEQUENCE</scope>
    <source>
        <strain evidence="3">F4-1</strain>
    </source>
</reference>
<dbReference type="Pfam" id="PF13649">
    <property type="entry name" value="Methyltransf_25"/>
    <property type="match status" value="1"/>
</dbReference>
<comment type="similarity">
    <text evidence="1">Belongs to the methyltransferase superfamily. LaeA methyltransferase family.</text>
</comment>
<feature type="domain" description="Methyltransferase" evidence="2">
    <location>
        <begin position="58"/>
        <end position="158"/>
    </location>
</feature>
<protein>
    <recommendedName>
        <fullName evidence="2">Methyltransferase domain-containing protein</fullName>
    </recommendedName>
</protein>
<dbReference type="Gene3D" id="3.40.50.150">
    <property type="entry name" value="Vaccinia Virus protein VP39"/>
    <property type="match status" value="1"/>
</dbReference>
<dbReference type="InterPro" id="IPR041698">
    <property type="entry name" value="Methyltransf_25"/>
</dbReference>
<dbReference type="EMBL" id="JAPDFR010000005">
    <property type="protein sequence ID" value="KAK0386093.1"/>
    <property type="molecule type" value="Genomic_DNA"/>
</dbReference>
<dbReference type="InterPro" id="IPR029063">
    <property type="entry name" value="SAM-dependent_MTases_sf"/>
</dbReference>
<name>A0AA39GEY4_SARSR</name>
<proteinExistence type="inferred from homology"/>
<dbReference type="SUPFAM" id="SSF53335">
    <property type="entry name" value="S-adenosyl-L-methionine-dependent methyltransferases"/>
    <property type="match status" value="1"/>
</dbReference>
<sequence>MATTKGISVLVKGASKRTPLTIPEQSLLFASRGVISHVAHPLVSQMGINSQVSEPLSVLDLACGTGIVTDLVQKCVQREVLERSRFRAVDASEGMVAITRKRVELEGWVNVDTEVMDAKTLRFPDSSFTHVAAALALHMIPEPDVVVQECIRVLQPGGIFGATTFAAANSTQWFVRDLDTAFASLPIQVPRLVSIPMQMHNDGDWTDAKWIESHLTKLGLQDVIARESPGSYRFESAEDWMTTFEGMMNWMMSVKWDEETRKKMPAAEVKAKVLHHLREKYNEGGWDVDWTTIVMTGRVPERK</sequence>
<evidence type="ECO:0000259" key="2">
    <source>
        <dbReference type="Pfam" id="PF13649"/>
    </source>
</evidence>
<gene>
    <name evidence="3" type="ORF">NLU13_5930</name>
</gene>
<dbReference type="Proteomes" id="UP001175261">
    <property type="component" value="Unassembled WGS sequence"/>
</dbReference>
<evidence type="ECO:0000313" key="3">
    <source>
        <dbReference type="EMBL" id="KAK0386093.1"/>
    </source>
</evidence>
<comment type="caution">
    <text evidence="3">The sequence shown here is derived from an EMBL/GenBank/DDBJ whole genome shotgun (WGS) entry which is preliminary data.</text>
</comment>
<dbReference type="CDD" id="cd02440">
    <property type="entry name" value="AdoMet_MTases"/>
    <property type="match status" value="1"/>
</dbReference>
<evidence type="ECO:0000256" key="1">
    <source>
        <dbReference type="ARBA" id="ARBA00038158"/>
    </source>
</evidence>